<dbReference type="Proteomes" id="UP000255443">
    <property type="component" value="Unassembled WGS sequence"/>
</dbReference>
<dbReference type="AlphaFoldDB" id="A0A379SLS5"/>
<accession>A0A379SLS5</accession>
<keyword evidence="2" id="KW-0670">Pyruvate</keyword>
<sequence length="116" mass="12992">MITNLSGMGGIRTEWFATTADAFNQFLDQSGVNQRIYELLDKTDIDDVSQLAKAGTQIRQVDYRPLLSSPRWKTPSAMPMRSFRRMMKTPLFAGAFLRYGGRYARCLVCGSAGNVS</sequence>
<evidence type="ECO:0000313" key="2">
    <source>
        <dbReference type="EMBL" id="SUG29180.1"/>
    </source>
</evidence>
<feature type="domain" description="Pyruvate phosphate dikinase AMP/ATP-binding" evidence="1">
    <location>
        <begin position="15"/>
        <end position="61"/>
    </location>
</feature>
<gene>
    <name evidence="2" type="primary">ppsA_2</name>
    <name evidence="2" type="ORF">NCTC7303_01341</name>
</gene>
<reference evidence="2 3" key="1">
    <citation type="submission" date="2018-06" db="EMBL/GenBank/DDBJ databases">
        <authorList>
            <consortium name="Pathogen Informatics"/>
            <person name="Doyle S."/>
        </authorList>
    </citation>
    <scope>NUCLEOTIDE SEQUENCE [LARGE SCALE GENOMIC DNA]</scope>
    <source>
        <strain evidence="2 3">NCTC7303</strain>
    </source>
</reference>
<dbReference type="Gene3D" id="3.30.1490.20">
    <property type="entry name" value="ATP-grasp fold, A domain"/>
    <property type="match status" value="1"/>
</dbReference>
<dbReference type="Pfam" id="PF01326">
    <property type="entry name" value="PPDK_N"/>
    <property type="match status" value="1"/>
</dbReference>
<dbReference type="GO" id="GO:0005524">
    <property type="term" value="F:ATP binding"/>
    <property type="evidence" value="ECO:0007669"/>
    <property type="project" value="InterPro"/>
</dbReference>
<name>A0A379SLS5_SALER</name>
<dbReference type="GO" id="GO:0008986">
    <property type="term" value="F:pyruvate, water dikinase activity"/>
    <property type="evidence" value="ECO:0007669"/>
    <property type="project" value="UniProtKB-EC"/>
</dbReference>
<dbReference type="EMBL" id="UGXC01000002">
    <property type="protein sequence ID" value="SUG29180.1"/>
    <property type="molecule type" value="Genomic_DNA"/>
</dbReference>
<dbReference type="EC" id="2.7.9.2" evidence="2"/>
<evidence type="ECO:0000259" key="1">
    <source>
        <dbReference type="Pfam" id="PF01326"/>
    </source>
</evidence>
<dbReference type="InterPro" id="IPR013815">
    <property type="entry name" value="ATP_grasp_subdomain_1"/>
</dbReference>
<keyword evidence="2" id="KW-0808">Transferase</keyword>
<protein>
    <submittedName>
        <fullName evidence="2">Phosphoenolpyruvate synthase</fullName>
        <ecNumber evidence="2">2.7.9.2</ecNumber>
    </submittedName>
</protein>
<organism evidence="2 3">
    <name type="scientific">Salmonella enterica subsp. arizonae</name>
    <dbReference type="NCBI Taxonomy" id="59203"/>
    <lineage>
        <taxon>Bacteria</taxon>
        <taxon>Pseudomonadati</taxon>
        <taxon>Pseudomonadota</taxon>
        <taxon>Gammaproteobacteria</taxon>
        <taxon>Enterobacterales</taxon>
        <taxon>Enterobacteriaceae</taxon>
        <taxon>Salmonella</taxon>
    </lineage>
</organism>
<evidence type="ECO:0000313" key="3">
    <source>
        <dbReference type="Proteomes" id="UP000255443"/>
    </source>
</evidence>
<dbReference type="InterPro" id="IPR002192">
    <property type="entry name" value="PPDK_AMP/ATP-bd"/>
</dbReference>
<proteinExistence type="predicted"/>